<feature type="region of interest" description="Disordered" evidence="8">
    <location>
        <begin position="551"/>
        <end position="570"/>
    </location>
</feature>
<sequence length="629" mass="64883">MTLNLSLPNNPHEIKPRITVIGVGGAGGNAVSNMIRSNLEGVEFIIANTDAQALAQSQCARRIQLGHGITQGLGAGSRPDIGRAAAEESIDSVIEELAGSNMVFITAGMGGGTGTGAAPVVARAAREHGILTVGVVTKPFHFEGLHRMRLADSGIQELQQYVDTLIIIPNQNLFRIATEKTTFADAFAMADQVLYSGVRGVTDLMVMPGLINLDFADIRSVMTEMGKAMMGTGEAEGEGRAVTAAERAISNPLLDDVSMKGARGVLINITGGPDMTLFEVDEAATRIREEVDPEANIIFGSTFDQNLTGKIRISVVATGIEAAGQVMPRPVSLSLVAAGGRVVSTPAHQPAEAPPVLRAERREMEVPAAVMSAQPATAGALAMAMETQPAMQVPKPVPPMTMPVMTAPAAQPQTDAGMSLAFDLAGTAAPTVASPAPTMAAPAPTMAPAPQMPAPRPAEERPFIAPAPVERAAAPAPRPAMPPMTPSMPSPTMTPPAMTAPAAQTMAASAARSGAAPAAPEAPRRGTNLFARVTGTGGLFGRAPKVDAAMPPTPVAAPAAPAPAPAPRLQAPAMPAQPVVQPRPAATQPAAAGDAQQRLSGLDPKDRIAPTRAEEEFFEIPAFLRRQAN</sequence>
<dbReference type="PROSITE" id="PS01135">
    <property type="entry name" value="FTSZ_2"/>
    <property type="match status" value="1"/>
</dbReference>
<dbReference type="RefSeq" id="WP_151115589.1">
    <property type="nucleotide sequence ID" value="NZ_CP042582.1"/>
</dbReference>
<dbReference type="AlphaFoldDB" id="A0A5J6MVT7"/>
<feature type="region of interest" description="Disordered" evidence="8">
    <location>
        <begin position="575"/>
        <end position="629"/>
    </location>
</feature>
<proteinExistence type="inferred from homology"/>
<dbReference type="GO" id="GO:0005525">
    <property type="term" value="F:GTP binding"/>
    <property type="evidence" value="ECO:0007669"/>
    <property type="project" value="UniProtKB-UniRule"/>
</dbReference>
<dbReference type="PANTHER" id="PTHR30314:SF3">
    <property type="entry name" value="MITOCHONDRIAL DIVISION PROTEIN FSZA"/>
    <property type="match status" value="1"/>
</dbReference>
<evidence type="ECO:0000256" key="2">
    <source>
        <dbReference type="ARBA" id="ARBA00022490"/>
    </source>
</evidence>
<dbReference type="PRINTS" id="PR00423">
    <property type="entry name" value="CELLDVISFTSZ"/>
</dbReference>
<dbReference type="PANTHER" id="PTHR30314">
    <property type="entry name" value="CELL DIVISION PROTEIN FTSZ-RELATED"/>
    <property type="match status" value="1"/>
</dbReference>
<feature type="binding site" evidence="5">
    <location>
        <position position="147"/>
    </location>
    <ligand>
        <name>GTP</name>
        <dbReference type="ChEBI" id="CHEBI:37565"/>
    </ligand>
</feature>
<feature type="binding site" evidence="5">
    <location>
        <begin position="112"/>
        <end position="114"/>
    </location>
    <ligand>
        <name>GTP</name>
        <dbReference type="ChEBI" id="CHEBI:37565"/>
    </ligand>
</feature>
<comment type="subcellular location">
    <subcellularLocation>
        <location evidence="5">Cytoplasm</location>
    </subcellularLocation>
    <text evidence="5">Assembles at midcell at the inner surface of the cytoplasmic membrane.</text>
</comment>
<evidence type="ECO:0000256" key="8">
    <source>
        <dbReference type="SAM" id="MobiDB-lite"/>
    </source>
</evidence>
<dbReference type="GO" id="GO:0051258">
    <property type="term" value="P:protein polymerization"/>
    <property type="evidence" value="ECO:0007669"/>
    <property type="project" value="UniProtKB-UniRule"/>
</dbReference>
<dbReference type="Pfam" id="PF00091">
    <property type="entry name" value="Tubulin"/>
    <property type="match status" value="1"/>
</dbReference>
<dbReference type="GO" id="GO:0032153">
    <property type="term" value="C:cell division site"/>
    <property type="evidence" value="ECO:0007669"/>
    <property type="project" value="UniProtKB-UniRule"/>
</dbReference>
<dbReference type="HAMAP" id="MF_00909">
    <property type="entry name" value="FtsZ"/>
    <property type="match status" value="1"/>
</dbReference>
<evidence type="ECO:0000256" key="6">
    <source>
        <dbReference type="NCBIfam" id="TIGR00065"/>
    </source>
</evidence>
<comment type="similarity">
    <text evidence="1 5 7">Belongs to the FtsZ family.</text>
</comment>
<protein>
    <recommendedName>
        <fullName evidence="5 6">Cell division protein FtsZ</fullName>
    </recommendedName>
</protein>
<feature type="compositionally biased region" description="Basic and acidic residues" evidence="8">
    <location>
        <begin position="603"/>
        <end position="615"/>
    </location>
</feature>
<evidence type="ECO:0000256" key="7">
    <source>
        <dbReference type="RuleBase" id="RU000631"/>
    </source>
</evidence>
<dbReference type="GO" id="GO:0000917">
    <property type="term" value="P:division septum assembly"/>
    <property type="evidence" value="ECO:0007669"/>
    <property type="project" value="UniProtKB-KW"/>
</dbReference>
<dbReference type="InterPro" id="IPR018316">
    <property type="entry name" value="Tubulin/FtsZ_2-layer-sand-dom"/>
</dbReference>
<dbReference type="InterPro" id="IPR037103">
    <property type="entry name" value="Tubulin/FtsZ-like_C"/>
</dbReference>
<dbReference type="PROSITE" id="PS01134">
    <property type="entry name" value="FTSZ_1"/>
    <property type="match status" value="1"/>
</dbReference>
<feature type="domain" description="Tubulin/FtsZ GTPase" evidence="9">
    <location>
        <begin position="17"/>
        <end position="209"/>
    </location>
</feature>
<dbReference type="SUPFAM" id="SSF55307">
    <property type="entry name" value="Tubulin C-terminal domain-like"/>
    <property type="match status" value="1"/>
</dbReference>
<keyword evidence="12" id="KW-1185">Reference proteome</keyword>
<dbReference type="Gene3D" id="3.40.50.1440">
    <property type="entry name" value="Tubulin/FtsZ, GTPase domain"/>
    <property type="match status" value="1"/>
</dbReference>
<evidence type="ECO:0000256" key="4">
    <source>
        <dbReference type="ARBA" id="ARBA00023134"/>
    </source>
</evidence>
<dbReference type="InterPro" id="IPR000158">
    <property type="entry name" value="Cell_div_FtsZ"/>
</dbReference>
<dbReference type="FunFam" id="3.30.1330.20:FF:000011">
    <property type="entry name" value="Cell division protein FtsZ"/>
    <property type="match status" value="1"/>
</dbReference>
<evidence type="ECO:0000256" key="3">
    <source>
        <dbReference type="ARBA" id="ARBA00022741"/>
    </source>
</evidence>
<comment type="subunit">
    <text evidence="5">Homodimer. Polymerizes to form a dynamic ring structure in a strictly GTP-dependent manner. Interacts directly with several other division proteins.</text>
</comment>
<name>A0A5J6MVT7_9PROT</name>
<dbReference type="GO" id="GO:0043093">
    <property type="term" value="P:FtsZ-dependent cytokinesis"/>
    <property type="evidence" value="ECO:0007669"/>
    <property type="project" value="UniProtKB-UniRule"/>
</dbReference>
<evidence type="ECO:0000313" key="12">
    <source>
        <dbReference type="Proteomes" id="UP000325797"/>
    </source>
</evidence>
<dbReference type="SMART" id="SM00865">
    <property type="entry name" value="Tubulin_C"/>
    <property type="match status" value="1"/>
</dbReference>
<evidence type="ECO:0000259" key="10">
    <source>
        <dbReference type="SMART" id="SM00865"/>
    </source>
</evidence>
<organism evidence="11 12">
    <name type="scientific">Hypericibacter adhaerens</name>
    <dbReference type="NCBI Taxonomy" id="2602016"/>
    <lineage>
        <taxon>Bacteria</taxon>
        <taxon>Pseudomonadati</taxon>
        <taxon>Pseudomonadota</taxon>
        <taxon>Alphaproteobacteria</taxon>
        <taxon>Rhodospirillales</taxon>
        <taxon>Dongiaceae</taxon>
        <taxon>Hypericibacter</taxon>
    </lineage>
</organism>
<gene>
    <name evidence="5" type="primary">ftsZ</name>
    <name evidence="11" type="ORF">FRZ61_11390</name>
</gene>
<evidence type="ECO:0000313" key="11">
    <source>
        <dbReference type="EMBL" id="QEX21217.1"/>
    </source>
</evidence>
<dbReference type="Proteomes" id="UP000325797">
    <property type="component" value="Chromosome"/>
</dbReference>
<dbReference type="Pfam" id="PF12327">
    <property type="entry name" value="FtsZ_C"/>
    <property type="match status" value="1"/>
</dbReference>
<keyword evidence="2 5" id="KW-0963">Cytoplasm</keyword>
<evidence type="ECO:0000256" key="1">
    <source>
        <dbReference type="ARBA" id="ARBA00009690"/>
    </source>
</evidence>
<dbReference type="SUPFAM" id="SSF52490">
    <property type="entry name" value="Tubulin nucleotide-binding domain-like"/>
    <property type="match status" value="1"/>
</dbReference>
<dbReference type="InterPro" id="IPR024757">
    <property type="entry name" value="FtsZ_C"/>
</dbReference>
<keyword evidence="4 5" id="KW-0342">GTP-binding</keyword>
<evidence type="ECO:0000256" key="5">
    <source>
        <dbReference type="HAMAP-Rule" id="MF_00909"/>
    </source>
</evidence>
<dbReference type="CDD" id="cd02201">
    <property type="entry name" value="FtsZ_type1"/>
    <property type="match status" value="1"/>
</dbReference>
<dbReference type="OrthoDB" id="9813375at2"/>
<dbReference type="GO" id="GO:0005737">
    <property type="term" value="C:cytoplasm"/>
    <property type="evidence" value="ECO:0007669"/>
    <property type="project" value="UniProtKB-SubCell"/>
</dbReference>
<comment type="function">
    <text evidence="5 7">Essential cell division protein that forms a contractile ring structure (Z ring) at the future cell division site. The regulation of the ring assembly controls the timing and the location of cell division. One of the functions of the FtsZ ring is to recruit other cell division proteins to the septum to produce a new cell wall between the dividing cells. Binds GTP and shows GTPase activity.</text>
</comment>
<keyword evidence="5 7" id="KW-0131">Cell cycle</keyword>
<reference evidence="11 12" key="1">
    <citation type="submission" date="2019-08" db="EMBL/GenBank/DDBJ databases">
        <title>Hyperibacter terrae gen. nov., sp. nov. and Hyperibacter viscosus sp. nov., two new members in the family Rhodospirillaceae isolated from the rhizosphere of Hypericum perforatum.</title>
        <authorList>
            <person name="Noviana Z."/>
        </authorList>
    </citation>
    <scope>NUCLEOTIDE SEQUENCE [LARGE SCALE GENOMIC DNA]</scope>
    <source>
        <strain evidence="11 12">R5959</strain>
    </source>
</reference>
<dbReference type="InterPro" id="IPR020805">
    <property type="entry name" value="Cell_div_FtsZ_CS"/>
</dbReference>
<dbReference type="InterPro" id="IPR036525">
    <property type="entry name" value="Tubulin/FtsZ_GTPase_sf"/>
</dbReference>
<accession>A0A5J6MVT7</accession>
<feature type="region of interest" description="Disordered" evidence="8">
    <location>
        <begin position="474"/>
        <end position="526"/>
    </location>
</feature>
<feature type="compositionally biased region" description="Low complexity" evidence="8">
    <location>
        <begin position="495"/>
        <end position="521"/>
    </location>
</feature>
<dbReference type="InterPro" id="IPR045061">
    <property type="entry name" value="FtsZ/CetZ"/>
</dbReference>
<dbReference type="SMART" id="SM00864">
    <property type="entry name" value="Tubulin"/>
    <property type="match status" value="1"/>
</dbReference>
<keyword evidence="5 7" id="KW-0717">Septation</keyword>
<dbReference type="NCBIfam" id="TIGR00065">
    <property type="entry name" value="ftsZ"/>
    <property type="match status" value="1"/>
</dbReference>
<feature type="compositionally biased region" description="Pro residues" evidence="8">
    <location>
        <begin position="551"/>
        <end position="566"/>
    </location>
</feature>
<feature type="binding site" evidence="5">
    <location>
        <begin position="25"/>
        <end position="29"/>
    </location>
    <ligand>
        <name>GTP</name>
        <dbReference type="ChEBI" id="CHEBI:37565"/>
    </ligand>
</feature>
<evidence type="ECO:0000259" key="9">
    <source>
        <dbReference type="SMART" id="SM00864"/>
    </source>
</evidence>
<dbReference type="KEGG" id="hadh:FRZ61_11390"/>
<feature type="binding site" evidence="5">
    <location>
        <position position="143"/>
    </location>
    <ligand>
        <name>GTP</name>
        <dbReference type="ChEBI" id="CHEBI:37565"/>
    </ligand>
</feature>
<keyword evidence="5 7" id="KW-0132">Cell division</keyword>
<feature type="domain" description="Tubulin/FtsZ 2-layer sandwich" evidence="10">
    <location>
        <begin position="211"/>
        <end position="329"/>
    </location>
</feature>
<dbReference type="InterPro" id="IPR003008">
    <property type="entry name" value="Tubulin_FtsZ_GTPase"/>
</dbReference>
<dbReference type="FunFam" id="3.40.50.1440:FF:000001">
    <property type="entry name" value="Cell division protein FtsZ"/>
    <property type="match status" value="1"/>
</dbReference>
<keyword evidence="3 5" id="KW-0547">Nucleotide-binding</keyword>
<dbReference type="EMBL" id="CP042582">
    <property type="protein sequence ID" value="QEX21217.1"/>
    <property type="molecule type" value="Genomic_DNA"/>
</dbReference>
<feature type="compositionally biased region" description="Pro residues" evidence="8">
    <location>
        <begin position="476"/>
        <end position="494"/>
    </location>
</feature>
<dbReference type="GO" id="GO:0003924">
    <property type="term" value="F:GTPase activity"/>
    <property type="evidence" value="ECO:0007669"/>
    <property type="project" value="UniProtKB-UniRule"/>
</dbReference>
<dbReference type="InterPro" id="IPR008280">
    <property type="entry name" value="Tub_FtsZ_C"/>
</dbReference>
<feature type="binding site" evidence="5">
    <location>
        <position position="191"/>
    </location>
    <ligand>
        <name>GTP</name>
        <dbReference type="ChEBI" id="CHEBI:37565"/>
    </ligand>
</feature>
<dbReference type="Gene3D" id="3.30.1330.20">
    <property type="entry name" value="Tubulin/FtsZ, C-terminal domain"/>
    <property type="match status" value="1"/>
</dbReference>
<feature type="compositionally biased region" description="Low complexity" evidence="8">
    <location>
        <begin position="575"/>
        <end position="597"/>
    </location>
</feature>